<protein>
    <submittedName>
        <fullName evidence="2">Uncharacterized protein</fullName>
    </submittedName>
</protein>
<feature type="region of interest" description="Disordered" evidence="1">
    <location>
        <begin position="118"/>
        <end position="151"/>
    </location>
</feature>
<reference evidence="3" key="1">
    <citation type="journal article" date="2013" name="Genome Announc.">
        <title>Draft Genome Sequence of the 2-Chloro-4-Nitrophenol-Degrading Bacterium Arthrobacter sp. Strain SJCon.</title>
        <authorList>
            <person name="Vikram S."/>
            <person name="Kumar S."/>
            <person name="Vaidya B."/>
            <person name="Pinnaka A.K."/>
            <person name="Raghava G.P."/>
        </authorList>
    </citation>
    <scope>NUCLEOTIDE SEQUENCE [LARGE SCALE GENOMIC DNA]</scope>
    <source>
        <strain evidence="3">SJCon</strain>
    </source>
</reference>
<sequence>MTYFLEYTIPAASDDAEFEFPHDEINSGTTVPLTQTGAEVVHTTELPARTGIIGATVPEAKLEAEQLISHSRAAEASLYFDPSNSLQPGVGTLVATFSEGQAGAMPDLPRARKLPRARGYRRPRVRMPLLPLPRNDSRPPEPAAHPRRIED</sequence>
<evidence type="ECO:0000313" key="3">
    <source>
        <dbReference type="Proteomes" id="UP000011189"/>
    </source>
</evidence>
<proteinExistence type="predicted"/>
<dbReference type="Proteomes" id="UP000011189">
    <property type="component" value="Unassembled WGS sequence"/>
</dbReference>
<evidence type="ECO:0000313" key="2">
    <source>
        <dbReference type="EMBL" id="ELT45435.1"/>
    </source>
</evidence>
<evidence type="ECO:0000256" key="1">
    <source>
        <dbReference type="SAM" id="MobiDB-lite"/>
    </source>
</evidence>
<comment type="caution">
    <text evidence="2">The sequence shown here is derived from an EMBL/GenBank/DDBJ whole genome shotgun (WGS) entry which is preliminary data.</text>
</comment>
<dbReference type="EMBL" id="AOFD01000008">
    <property type="protein sequence ID" value="ELT45435.1"/>
    <property type="molecule type" value="Genomic_DNA"/>
</dbReference>
<gene>
    <name evidence="2" type="ORF">G205_05286</name>
</gene>
<dbReference type="RefSeq" id="WP_009356933.1">
    <property type="nucleotide sequence ID" value="NZ_AOFD01000008.1"/>
</dbReference>
<organism evidence="2 3">
    <name type="scientific">Arthrobacter nitrophenolicus</name>
    <dbReference type="NCBI Taxonomy" id="683150"/>
    <lineage>
        <taxon>Bacteria</taxon>
        <taxon>Bacillati</taxon>
        <taxon>Actinomycetota</taxon>
        <taxon>Actinomycetes</taxon>
        <taxon>Micrococcales</taxon>
        <taxon>Micrococcaceae</taxon>
        <taxon>Arthrobacter</taxon>
    </lineage>
</organism>
<accession>L8TUH5</accession>
<keyword evidence="3" id="KW-1185">Reference proteome</keyword>
<name>L8TUH5_9MICC</name>
<dbReference type="AlphaFoldDB" id="L8TUH5"/>